<evidence type="ECO:0000313" key="2">
    <source>
        <dbReference type="EMBL" id="CAK9078352.1"/>
    </source>
</evidence>
<sequence length="320" mass="34533">MAYHDALGLGDFRPWTPPELPGSPRRETWSSPERRSALARLLRDCCRVLGREMEASRFYGRLQEEWLETPEQLRQLSTDGWARLALPVGLEAELQRRLGAPTTPTPAPTPVPAARPAARPGARPGTPAAQGRPARSPKTAGKDWRALQGSLRQALRKHCGDSWPSQLLSTFGLQRKDGVDANVLQSALRSLGVPVFSSAQVASAVRAAKASSAGLDGRGPLPSAGAVVAAIHGPLNSARSRAVDEVFFDLGGDIHGTLPRQTLKRRLAVLELPSVKAGFSAEEALREFTRGWGYRQEVDRESFSTAHVLLSALHRGDGDA</sequence>
<name>A0ABP0PRY8_9DINO</name>
<dbReference type="EMBL" id="CAXAMN010023550">
    <property type="protein sequence ID" value="CAK9078352.1"/>
    <property type="molecule type" value="Genomic_DNA"/>
</dbReference>
<keyword evidence="3" id="KW-1185">Reference proteome</keyword>
<evidence type="ECO:0000313" key="3">
    <source>
        <dbReference type="Proteomes" id="UP001642484"/>
    </source>
</evidence>
<feature type="compositionally biased region" description="Low complexity" evidence="1">
    <location>
        <begin position="114"/>
        <end position="134"/>
    </location>
</feature>
<organism evidence="2 3">
    <name type="scientific">Durusdinium trenchii</name>
    <dbReference type="NCBI Taxonomy" id="1381693"/>
    <lineage>
        <taxon>Eukaryota</taxon>
        <taxon>Sar</taxon>
        <taxon>Alveolata</taxon>
        <taxon>Dinophyceae</taxon>
        <taxon>Suessiales</taxon>
        <taxon>Symbiodiniaceae</taxon>
        <taxon>Durusdinium</taxon>
    </lineage>
</organism>
<feature type="compositionally biased region" description="Pro residues" evidence="1">
    <location>
        <begin position="103"/>
        <end position="113"/>
    </location>
</feature>
<evidence type="ECO:0000256" key="1">
    <source>
        <dbReference type="SAM" id="MobiDB-lite"/>
    </source>
</evidence>
<comment type="caution">
    <text evidence="2">The sequence shown here is derived from an EMBL/GenBank/DDBJ whole genome shotgun (WGS) entry which is preliminary data.</text>
</comment>
<reference evidence="2 3" key="1">
    <citation type="submission" date="2024-02" db="EMBL/GenBank/DDBJ databases">
        <authorList>
            <person name="Chen Y."/>
            <person name="Shah S."/>
            <person name="Dougan E. K."/>
            <person name="Thang M."/>
            <person name="Chan C."/>
        </authorList>
    </citation>
    <scope>NUCLEOTIDE SEQUENCE [LARGE SCALE GENOMIC DNA]</scope>
</reference>
<accession>A0ABP0PRY8</accession>
<dbReference type="Proteomes" id="UP001642484">
    <property type="component" value="Unassembled WGS sequence"/>
</dbReference>
<gene>
    <name evidence="2" type="ORF">CCMP2556_LOCUS38614</name>
</gene>
<feature type="compositionally biased region" description="Basic and acidic residues" evidence="1">
    <location>
        <begin position="24"/>
        <end position="34"/>
    </location>
</feature>
<feature type="region of interest" description="Disordered" evidence="1">
    <location>
        <begin position="99"/>
        <end position="142"/>
    </location>
</feature>
<protein>
    <submittedName>
        <fullName evidence="2">Uncharacterized protein</fullName>
    </submittedName>
</protein>
<feature type="region of interest" description="Disordered" evidence="1">
    <location>
        <begin position="1"/>
        <end position="34"/>
    </location>
</feature>
<proteinExistence type="predicted"/>